<proteinExistence type="inferred from homology"/>
<evidence type="ECO:0000313" key="5">
    <source>
        <dbReference type="EMBL" id="MEQ1407405.1"/>
    </source>
</evidence>
<evidence type="ECO:0000256" key="1">
    <source>
        <dbReference type="ARBA" id="ARBA00009477"/>
    </source>
</evidence>
<feature type="coiled-coil region" evidence="2">
    <location>
        <begin position="101"/>
        <end position="128"/>
    </location>
</feature>
<comment type="similarity">
    <text evidence="1">Belongs to the membrane fusion protein (MFP) (TC 8.A.1) family.</text>
</comment>
<dbReference type="Proteomes" id="UP001496627">
    <property type="component" value="Unassembled WGS sequence"/>
</dbReference>
<reference evidence="5 6" key="1">
    <citation type="submission" date="2024-05" db="EMBL/GenBank/DDBJ databases">
        <title>Neorhizobium sp. Rsf11, a plant growth promoting and heavy metal resistant PAH-degrader.</title>
        <authorList>
            <person name="Golubev S.N."/>
            <person name="Muratova A.Y."/>
            <person name="Markelova M.I."/>
        </authorList>
    </citation>
    <scope>NUCLEOTIDE SEQUENCE [LARGE SCALE GENOMIC DNA]</scope>
    <source>
        <strain evidence="5 6">Rsf11</strain>
    </source>
</reference>
<dbReference type="Gene3D" id="2.40.420.20">
    <property type="match status" value="1"/>
</dbReference>
<name>A0ABV0M8M4_9HYPH</name>
<dbReference type="SUPFAM" id="SSF111369">
    <property type="entry name" value="HlyD-like secretion proteins"/>
    <property type="match status" value="1"/>
</dbReference>
<feature type="domain" description="YknX-like C-terminal permuted SH3-like" evidence="4">
    <location>
        <begin position="283"/>
        <end position="351"/>
    </location>
</feature>
<dbReference type="Pfam" id="PF25989">
    <property type="entry name" value="YknX_C"/>
    <property type="match status" value="1"/>
</dbReference>
<feature type="chain" id="PRO_5046356624" evidence="3">
    <location>
        <begin position="26"/>
        <end position="357"/>
    </location>
</feature>
<dbReference type="Gene3D" id="1.10.287.470">
    <property type="entry name" value="Helix hairpin bin"/>
    <property type="match status" value="1"/>
</dbReference>
<gene>
    <name evidence="5" type="ORF">ABK249_20990</name>
</gene>
<keyword evidence="6" id="KW-1185">Reference proteome</keyword>
<dbReference type="InterPro" id="IPR058637">
    <property type="entry name" value="YknX-like_C"/>
</dbReference>
<organism evidence="5 6">
    <name type="scientific">Neorhizobium phenanthreniclasticum</name>
    <dbReference type="NCBI Taxonomy" id="3157917"/>
    <lineage>
        <taxon>Bacteria</taxon>
        <taxon>Pseudomonadati</taxon>
        <taxon>Pseudomonadota</taxon>
        <taxon>Alphaproteobacteria</taxon>
        <taxon>Hyphomicrobiales</taxon>
        <taxon>Rhizobiaceae</taxon>
        <taxon>Rhizobium/Agrobacterium group</taxon>
        <taxon>Neorhizobium</taxon>
    </lineage>
</organism>
<dbReference type="EMBL" id="JBEAAL010000018">
    <property type="protein sequence ID" value="MEQ1407405.1"/>
    <property type="molecule type" value="Genomic_DNA"/>
</dbReference>
<evidence type="ECO:0000256" key="2">
    <source>
        <dbReference type="SAM" id="Coils"/>
    </source>
</evidence>
<feature type="signal peptide" evidence="3">
    <location>
        <begin position="1"/>
        <end position="25"/>
    </location>
</feature>
<sequence>MRSAYLLAVLLSGTCLFFVNQPSRAQQNEATALTVAVVKPTERRWAETVPANGWLQPWHEAIIASETSGLRITDVLVDVGSVVSKGQPLVRLSQETVLSDLRKEEAAVEIAKADLAKAKANADRARQVKGSGALSDEKVTEYLIAEQTATADLKSAEAALESQKIKVDQTTITAVDDGLITSRSAQLGAVVSSGTELFRLLRQQRVEWQAEVSARYLPSIKEGLTASISGPNNSRVEGKVRLVGPTVSTETGRAVVYVALPTEAHPPVGIYASGQVELQTTQALTVPETALVFRDGISYLFTVNKDRRVTRQRVETGRRNDGEVEILSGIDLSASVVKSGGAFLSDNALVKIEGDAQ</sequence>
<dbReference type="Gene3D" id="2.40.30.170">
    <property type="match status" value="1"/>
</dbReference>
<comment type="caution">
    <text evidence="5">The sequence shown here is derived from an EMBL/GenBank/DDBJ whole genome shotgun (WGS) entry which is preliminary data.</text>
</comment>
<evidence type="ECO:0000259" key="4">
    <source>
        <dbReference type="Pfam" id="PF25989"/>
    </source>
</evidence>
<dbReference type="RefSeq" id="WP_348863871.1">
    <property type="nucleotide sequence ID" value="NZ_JBEAAL010000018.1"/>
</dbReference>
<dbReference type="Gene3D" id="2.40.50.100">
    <property type="match status" value="1"/>
</dbReference>
<dbReference type="PANTHER" id="PTHR30469">
    <property type="entry name" value="MULTIDRUG RESISTANCE PROTEIN MDTA"/>
    <property type="match status" value="1"/>
</dbReference>
<keyword evidence="3" id="KW-0732">Signal</keyword>
<protein>
    <submittedName>
        <fullName evidence="5">Efflux RND transporter periplasmic adaptor subunit</fullName>
    </submittedName>
</protein>
<evidence type="ECO:0000256" key="3">
    <source>
        <dbReference type="SAM" id="SignalP"/>
    </source>
</evidence>
<evidence type="ECO:0000313" key="6">
    <source>
        <dbReference type="Proteomes" id="UP001496627"/>
    </source>
</evidence>
<dbReference type="NCBIfam" id="TIGR01730">
    <property type="entry name" value="RND_mfp"/>
    <property type="match status" value="1"/>
</dbReference>
<dbReference type="InterPro" id="IPR006143">
    <property type="entry name" value="RND_pump_MFP"/>
</dbReference>
<accession>A0ABV0M8M4</accession>
<keyword evidence="2" id="KW-0175">Coiled coil</keyword>
<dbReference type="PANTHER" id="PTHR30469:SF15">
    <property type="entry name" value="HLYD FAMILY OF SECRETION PROTEINS"/>
    <property type="match status" value="1"/>
</dbReference>